<dbReference type="GO" id="GO:0015035">
    <property type="term" value="F:protein-disulfide reductase activity"/>
    <property type="evidence" value="ECO:0007669"/>
    <property type="project" value="TreeGrafter"/>
</dbReference>
<dbReference type="Proteomes" id="UP000759131">
    <property type="component" value="Unassembled WGS sequence"/>
</dbReference>
<evidence type="ECO:0000313" key="3">
    <source>
        <dbReference type="EMBL" id="CAD7640840.1"/>
    </source>
</evidence>
<feature type="domain" description="J" evidence="1">
    <location>
        <begin position="55"/>
        <end position="120"/>
    </location>
</feature>
<dbReference type="OrthoDB" id="259708at2759"/>
<dbReference type="InterPro" id="IPR052460">
    <property type="entry name" value="ER_disulfide_reductase"/>
</dbReference>
<feature type="domain" description="Thioredoxin" evidence="2">
    <location>
        <begin position="152"/>
        <end position="255"/>
    </location>
</feature>
<dbReference type="Gene3D" id="3.40.30.10">
    <property type="entry name" value="Glutaredoxin"/>
    <property type="match status" value="2"/>
</dbReference>
<dbReference type="PANTHER" id="PTHR44340">
    <property type="entry name" value="DNAJ HOMOLOG SUBFAMILY C MEMBER 10"/>
    <property type="match status" value="1"/>
</dbReference>
<dbReference type="PANTHER" id="PTHR44340:SF1">
    <property type="entry name" value="DNAJ HOMOLOG SUBFAMILY C MEMBER 10"/>
    <property type="match status" value="1"/>
</dbReference>
<reference evidence="3" key="1">
    <citation type="submission" date="2020-11" db="EMBL/GenBank/DDBJ databases">
        <authorList>
            <person name="Tran Van P."/>
        </authorList>
    </citation>
    <scope>NUCLEOTIDE SEQUENCE</scope>
</reference>
<proteinExistence type="predicted"/>
<dbReference type="InterPro" id="IPR013766">
    <property type="entry name" value="Thioredoxin_domain"/>
</dbReference>
<dbReference type="GO" id="GO:0051787">
    <property type="term" value="F:misfolded protein binding"/>
    <property type="evidence" value="ECO:0007669"/>
    <property type="project" value="TreeGrafter"/>
</dbReference>
<dbReference type="GO" id="GO:0005788">
    <property type="term" value="C:endoplasmic reticulum lumen"/>
    <property type="evidence" value="ECO:0007669"/>
    <property type="project" value="TreeGrafter"/>
</dbReference>
<dbReference type="PRINTS" id="PR00625">
    <property type="entry name" value="JDOMAIN"/>
</dbReference>
<dbReference type="CDD" id="cd06257">
    <property type="entry name" value="DnaJ"/>
    <property type="match status" value="1"/>
</dbReference>
<protein>
    <recommendedName>
        <fullName evidence="5">DnaJ homolog subfamily C member 16</fullName>
    </recommendedName>
</protein>
<dbReference type="InterPro" id="IPR001623">
    <property type="entry name" value="DnaJ_domain"/>
</dbReference>
<dbReference type="EMBL" id="OC878864">
    <property type="protein sequence ID" value="CAD7640840.1"/>
    <property type="molecule type" value="Genomic_DNA"/>
</dbReference>
<dbReference type="Pfam" id="PF00085">
    <property type="entry name" value="Thioredoxin"/>
    <property type="match status" value="1"/>
</dbReference>
<dbReference type="SUPFAM" id="SSF46565">
    <property type="entry name" value="Chaperone J-domain"/>
    <property type="match status" value="1"/>
</dbReference>
<evidence type="ECO:0000313" key="4">
    <source>
        <dbReference type="Proteomes" id="UP000759131"/>
    </source>
</evidence>
<dbReference type="EMBL" id="CAJPIZ010024289">
    <property type="protein sequence ID" value="CAG2118432.1"/>
    <property type="molecule type" value="Genomic_DNA"/>
</dbReference>
<dbReference type="PROSITE" id="PS51352">
    <property type="entry name" value="THIOREDOXIN_2"/>
    <property type="match status" value="1"/>
</dbReference>
<evidence type="ECO:0000259" key="2">
    <source>
        <dbReference type="PROSITE" id="PS51352"/>
    </source>
</evidence>
<evidence type="ECO:0008006" key="5">
    <source>
        <dbReference type="Google" id="ProtNLM"/>
    </source>
</evidence>
<gene>
    <name evidence="3" type="ORF">OSB1V03_LOCUS18384</name>
</gene>
<dbReference type="FunFam" id="1.10.287.110:FF:000029">
    <property type="entry name" value="DnaJ homolog subfamily C member 10"/>
    <property type="match status" value="1"/>
</dbReference>
<keyword evidence="4" id="KW-1185">Reference proteome</keyword>
<dbReference type="SUPFAM" id="SSF52833">
    <property type="entry name" value="Thioredoxin-like"/>
    <property type="match status" value="1"/>
</dbReference>
<dbReference type="Pfam" id="PF00226">
    <property type="entry name" value="DnaJ"/>
    <property type="match status" value="1"/>
</dbReference>
<dbReference type="PROSITE" id="PS50076">
    <property type="entry name" value="DNAJ_2"/>
    <property type="match status" value="1"/>
</dbReference>
<dbReference type="GO" id="GO:0036498">
    <property type="term" value="P:IRE1-mediated unfolded protein response"/>
    <property type="evidence" value="ECO:0007669"/>
    <property type="project" value="TreeGrafter"/>
</dbReference>
<feature type="non-terminal residue" evidence="3">
    <location>
        <position position="409"/>
    </location>
</feature>
<dbReference type="Gene3D" id="1.10.287.110">
    <property type="entry name" value="DnaJ domain"/>
    <property type="match status" value="1"/>
</dbReference>
<evidence type="ECO:0000259" key="1">
    <source>
        <dbReference type="PROSITE" id="PS50076"/>
    </source>
</evidence>
<dbReference type="AlphaFoldDB" id="A0A7R9LG13"/>
<dbReference type="SMART" id="SM00271">
    <property type="entry name" value="DnaJ"/>
    <property type="match status" value="1"/>
</dbReference>
<dbReference type="InterPro" id="IPR036869">
    <property type="entry name" value="J_dom_sf"/>
</dbReference>
<dbReference type="GO" id="GO:0016671">
    <property type="term" value="F:oxidoreductase activity, acting on a sulfur group of donors, disulfide as acceptor"/>
    <property type="evidence" value="ECO:0007669"/>
    <property type="project" value="TreeGrafter"/>
</dbReference>
<dbReference type="InterPro" id="IPR036249">
    <property type="entry name" value="Thioredoxin-like_sf"/>
</dbReference>
<organism evidence="3">
    <name type="scientific">Medioppia subpectinata</name>
    <dbReference type="NCBI Taxonomy" id="1979941"/>
    <lineage>
        <taxon>Eukaryota</taxon>
        <taxon>Metazoa</taxon>
        <taxon>Ecdysozoa</taxon>
        <taxon>Arthropoda</taxon>
        <taxon>Chelicerata</taxon>
        <taxon>Arachnida</taxon>
        <taxon>Acari</taxon>
        <taxon>Acariformes</taxon>
        <taxon>Sarcoptiformes</taxon>
        <taxon>Oribatida</taxon>
        <taxon>Brachypylina</taxon>
        <taxon>Oppioidea</taxon>
        <taxon>Oppiidae</taxon>
        <taxon>Medioppia</taxon>
    </lineage>
</organism>
<name>A0A7R9LG13_9ACAR</name>
<accession>A0A7R9LG13</accession>
<sequence length="409" mass="47197">MRYKHNDRHFAQPSIGRSMDGKSVALLLLIIAVIHNDLNVGHNEVLCGEAVDTDGYYTLLGVTKGADNRQIRKAFKQLALTKHPDKNLNDPKAHENFLKITRAYEVLKDDEMRKKYDTYGEDGLKEDGGAGGRYHSWKYYNEEFGIYDNDEEIITLGKNDFEQSVTNSPYVWFINYYSPQCSHCHHLAPDWRRLAKQLDSVIRIGAVNCEEDWVLCRQQNVRSYPSLIFYPDHEKYDGKRETEAMVEYVLDRMHPLVVTIDKYNLQSFYTSSQSNERTDHSSQTKPSNRWWLLSVCYDNKECIFSDVQKMVAIMLENVVNVAQVNCDSSNDNEVCEHFGITESKVVLFADINEDHRNYFEIAGADQSIEAKHIFKAVLSKLPNVRKLSAKDVKTIWDELSDDRSPPSDP</sequence>